<dbReference type="GO" id="GO:0042364">
    <property type="term" value="P:water-soluble vitamin biosynthetic process"/>
    <property type="evidence" value="ECO:0007669"/>
    <property type="project" value="UniProtKB-ARBA"/>
</dbReference>
<dbReference type="KEGG" id="sfu:Sfum_1844"/>
<gene>
    <name evidence="10" type="ordered locus">Sfum_1844</name>
</gene>
<dbReference type="AlphaFoldDB" id="A0LJC7"/>
<evidence type="ECO:0000256" key="5">
    <source>
        <dbReference type="ARBA" id="ARBA00023014"/>
    </source>
</evidence>
<feature type="binding site" evidence="7">
    <location>
        <position position="53"/>
    </location>
    <ligand>
        <name>[4Fe-4S] cluster</name>
        <dbReference type="ChEBI" id="CHEBI:49883"/>
        <note>4Fe-4S-S-AdoMet</note>
    </ligand>
</feature>
<evidence type="ECO:0000256" key="8">
    <source>
        <dbReference type="PIRSR" id="PIRSR004762-2"/>
    </source>
</evidence>
<dbReference type="InterPro" id="IPR024021">
    <property type="entry name" value="FeFe-hyd_HydE_rSAM"/>
</dbReference>
<keyword evidence="11" id="KW-1185">Reference proteome</keyword>
<dbReference type="GO" id="GO:0004076">
    <property type="term" value="F:biotin synthase activity"/>
    <property type="evidence" value="ECO:0007669"/>
    <property type="project" value="UniProtKB-EC"/>
</dbReference>
<dbReference type="SMART" id="SM00876">
    <property type="entry name" value="BATS"/>
    <property type="match status" value="1"/>
</dbReference>
<evidence type="ECO:0000256" key="2">
    <source>
        <dbReference type="ARBA" id="ARBA00022691"/>
    </source>
</evidence>
<proteinExistence type="predicted"/>
<protein>
    <submittedName>
        <fullName evidence="10">Biotin synthase</fullName>
        <ecNumber evidence="10">2.8.1.6</ecNumber>
    </submittedName>
</protein>
<keyword evidence="1 7" id="KW-0004">4Fe-4S</keyword>
<dbReference type="InterPro" id="IPR013785">
    <property type="entry name" value="Aldolase_TIM"/>
</dbReference>
<evidence type="ECO:0000256" key="4">
    <source>
        <dbReference type="ARBA" id="ARBA00023004"/>
    </source>
</evidence>
<dbReference type="SFLD" id="SFLDG01082">
    <property type="entry name" value="B12-binding_domain_containing"/>
    <property type="match status" value="1"/>
</dbReference>
<feature type="binding site" evidence="7">
    <location>
        <position position="57"/>
    </location>
    <ligand>
        <name>[4Fe-4S] cluster</name>
        <dbReference type="ChEBI" id="CHEBI:49883"/>
        <note>4Fe-4S-S-AdoMet</note>
    </ligand>
</feature>
<dbReference type="InterPro" id="IPR010722">
    <property type="entry name" value="BATS_dom"/>
</dbReference>
<dbReference type="PANTHER" id="PTHR43726:SF1">
    <property type="entry name" value="BIOTIN SYNTHASE"/>
    <property type="match status" value="1"/>
</dbReference>
<dbReference type="EC" id="2.8.1.6" evidence="10"/>
<feature type="binding site" evidence="8">
    <location>
        <position position="152"/>
    </location>
    <ligand>
        <name>S-adenosyl-L-methionine</name>
        <dbReference type="ChEBI" id="CHEBI:59789"/>
    </ligand>
</feature>
<dbReference type="eggNOG" id="COG0502">
    <property type="taxonomic scope" value="Bacteria"/>
</dbReference>
<evidence type="ECO:0000256" key="3">
    <source>
        <dbReference type="ARBA" id="ARBA00022723"/>
    </source>
</evidence>
<feature type="domain" description="Radical SAM core" evidence="9">
    <location>
        <begin position="39"/>
        <end position="266"/>
    </location>
</feature>
<accession>A0LJC7</accession>
<dbReference type="Pfam" id="PF04055">
    <property type="entry name" value="Radical_SAM"/>
    <property type="match status" value="1"/>
</dbReference>
<dbReference type="HOGENOM" id="CLU_033172_0_1_7"/>
<dbReference type="GO" id="GO:0051539">
    <property type="term" value="F:4 iron, 4 sulfur cluster binding"/>
    <property type="evidence" value="ECO:0007669"/>
    <property type="project" value="UniProtKB-KW"/>
</dbReference>
<feature type="binding site" evidence="8">
    <location>
        <position position="173"/>
    </location>
    <ligand>
        <name>S-adenosyl-L-methionine</name>
        <dbReference type="ChEBI" id="CHEBI:59789"/>
    </ligand>
</feature>
<dbReference type="SMART" id="SM00729">
    <property type="entry name" value="Elp3"/>
    <property type="match status" value="1"/>
</dbReference>
<organism evidence="10 11">
    <name type="scientific">Syntrophobacter fumaroxidans (strain DSM 10017 / MPOB)</name>
    <dbReference type="NCBI Taxonomy" id="335543"/>
    <lineage>
        <taxon>Bacteria</taxon>
        <taxon>Pseudomonadati</taxon>
        <taxon>Thermodesulfobacteriota</taxon>
        <taxon>Syntrophobacteria</taxon>
        <taxon>Syntrophobacterales</taxon>
        <taxon>Syntrophobacteraceae</taxon>
        <taxon>Syntrophobacter</taxon>
    </lineage>
</organism>
<evidence type="ECO:0000259" key="9">
    <source>
        <dbReference type="PROSITE" id="PS51918"/>
    </source>
</evidence>
<dbReference type="InterPro" id="IPR007197">
    <property type="entry name" value="rSAM"/>
</dbReference>
<evidence type="ECO:0000256" key="1">
    <source>
        <dbReference type="ARBA" id="ARBA00022485"/>
    </source>
</evidence>
<dbReference type="SUPFAM" id="SSF102114">
    <property type="entry name" value="Radical SAM enzymes"/>
    <property type="match status" value="1"/>
</dbReference>
<dbReference type="Gene3D" id="3.20.20.70">
    <property type="entry name" value="Aldolase class I"/>
    <property type="match status" value="1"/>
</dbReference>
<dbReference type="OrthoDB" id="9775764at2"/>
<evidence type="ECO:0000256" key="7">
    <source>
        <dbReference type="PIRSR" id="PIRSR004762-1"/>
    </source>
</evidence>
<dbReference type="NCBIfam" id="TIGR03956">
    <property type="entry name" value="rSAM_HydE"/>
    <property type="match status" value="1"/>
</dbReference>
<dbReference type="STRING" id="335543.Sfum_1844"/>
<dbReference type="EMBL" id="CP000478">
    <property type="protein sequence ID" value="ABK17529.1"/>
    <property type="molecule type" value="Genomic_DNA"/>
</dbReference>
<sequence>MAADDDRARVLAWLREEDPRRLEALWRMADTIRREHVGDAVHLRGLIEISAHCGRQCFYCGLRAENARIERYRMRADEIMDTVREAERRGYGTVVLQSGEDFGLTRFWVESLVERIKRETGLAVTLGLGERSEAELAAWRRAGADRYLLKFETSDRELYRQIHPPLPGRSSERIAILGTLRTLGYETGSGVMVGIPGQSYASLAEDILLFRELDLDMIGIGPYLPHPDTPMGRGQWRPGIAAEEQVPNSEQMTCKVIALARLTCPDANIPSTTALATLNRVRGVELGLMRGANVFMPNLTPRRYRVNYQIYPGKAYLADSAPGAPGIEDRIRRMGRIIGMGPGRRVMRVRSSPGLRASLS</sequence>
<dbReference type="GO" id="GO:0044272">
    <property type="term" value="P:sulfur compound biosynthetic process"/>
    <property type="evidence" value="ECO:0007669"/>
    <property type="project" value="UniProtKB-ARBA"/>
</dbReference>
<keyword evidence="5 7" id="KW-0411">Iron-sulfur</keyword>
<dbReference type="SFLD" id="SFLDG01060">
    <property type="entry name" value="BATS_domain_containing"/>
    <property type="match status" value="1"/>
</dbReference>
<evidence type="ECO:0000313" key="11">
    <source>
        <dbReference type="Proteomes" id="UP000001784"/>
    </source>
</evidence>
<dbReference type="SFLD" id="SFLDS00029">
    <property type="entry name" value="Radical_SAM"/>
    <property type="match status" value="1"/>
</dbReference>
<dbReference type="GO" id="GO:0046872">
    <property type="term" value="F:metal ion binding"/>
    <property type="evidence" value="ECO:0007669"/>
    <property type="project" value="UniProtKB-KW"/>
</dbReference>
<keyword evidence="3" id="KW-0479">Metal-binding</keyword>
<dbReference type="Proteomes" id="UP000001784">
    <property type="component" value="Chromosome"/>
</dbReference>
<name>A0LJC7_SYNFM</name>
<dbReference type="PROSITE" id="PS51918">
    <property type="entry name" value="RADICAL_SAM"/>
    <property type="match status" value="1"/>
</dbReference>
<evidence type="ECO:0000256" key="6">
    <source>
        <dbReference type="ARBA" id="ARBA00034078"/>
    </source>
</evidence>
<reference evidence="10 11" key="1">
    <citation type="submission" date="2006-10" db="EMBL/GenBank/DDBJ databases">
        <title>Complete sequence of Syntrophobacter fumaroxidans MPOB.</title>
        <authorList>
            <consortium name="US DOE Joint Genome Institute"/>
            <person name="Copeland A."/>
            <person name="Lucas S."/>
            <person name="Lapidus A."/>
            <person name="Barry K."/>
            <person name="Detter J.C."/>
            <person name="Glavina del Rio T."/>
            <person name="Hammon N."/>
            <person name="Israni S."/>
            <person name="Pitluck S."/>
            <person name="Goltsman E.G."/>
            <person name="Martinez M."/>
            <person name="Schmutz J."/>
            <person name="Larimer F."/>
            <person name="Land M."/>
            <person name="Hauser L."/>
            <person name="Kyrpides N."/>
            <person name="Kim E."/>
            <person name="Boone D.R."/>
            <person name="Brockman F."/>
            <person name="Culley D."/>
            <person name="Ferry J."/>
            <person name="Gunsalus R."/>
            <person name="McInerney M.J."/>
            <person name="Morrison M."/>
            <person name="Plugge C."/>
            <person name="Rohlin L."/>
            <person name="Scholten J."/>
            <person name="Sieber J."/>
            <person name="Stams A.J.M."/>
            <person name="Worm P."/>
            <person name="Henstra A.M."/>
            <person name="Richardson P."/>
        </authorList>
    </citation>
    <scope>NUCLEOTIDE SEQUENCE [LARGE SCALE GENOMIC DNA]</scope>
    <source>
        <strain evidence="11">DSM 10017 / MPOB</strain>
    </source>
</reference>
<feature type="binding site" evidence="8">
    <location>
        <position position="224"/>
    </location>
    <ligand>
        <name>S-adenosyl-L-methionine</name>
        <dbReference type="ChEBI" id="CHEBI:59789"/>
    </ligand>
</feature>
<feature type="binding site" evidence="7">
    <location>
        <position position="60"/>
    </location>
    <ligand>
        <name>[4Fe-4S] cluster</name>
        <dbReference type="ChEBI" id="CHEBI:49883"/>
        <note>4Fe-4S-S-AdoMet</note>
    </ligand>
</feature>
<dbReference type="CDD" id="cd01335">
    <property type="entry name" value="Radical_SAM"/>
    <property type="match status" value="1"/>
</dbReference>
<evidence type="ECO:0000313" key="10">
    <source>
        <dbReference type="EMBL" id="ABK17529.1"/>
    </source>
</evidence>
<dbReference type="InterPro" id="IPR006638">
    <property type="entry name" value="Elp3/MiaA/NifB-like_rSAM"/>
</dbReference>
<comment type="cofactor">
    <cofactor evidence="6">
        <name>[2Fe-2S] cluster</name>
        <dbReference type="ChEBI" id="CHEBI:190135"/>
    </cofactor>
</comment>
<keyword evidence="2 7" id="KW-0949">S-adenosyl-L-methionine</keyword>
<dbReference type="SFLD" id="SFLDG01280">
    <property type="entry name" value="HydE/PylB-like"/>
    <property type="match status" value="1"/>
</dbReference>
<dbReference type="InParanoid" id="A0LJC7"/>
<comment type="cofactor">
    <cofactor evidence="7">
        <name>[4Fe-4S] cluster</name>
        <dbReference type="ChEBI" id="CHEBI:49883"/>
    </cofactor>
    <text evidence="7">Binds 1 [4Fe-4S] cluster. The cluster is coordinated with 3 cysteines and an exchangeable S-adenosyl-L-methionine.</text>
</comment>
<dbReference type="PANTHER" id="PTHR43726">
    <property type="entry name" value="3-METHYLORNITHINE SYNTHASE"/>
    <property type="match status" value="1"/>
</dbReference>
<dbReference type="RefSeq" id="WP_011698699.1">
    <property type="nucleotide sequence ID" value="NC_008554.1"/>
</dbReference>
<dbReference type="PIRSF" id="PIRSF004762">
    <property type="entry name" value="CHP00423"/>
    <property type="match status" value="1"/>
</dbReference>
<dbReference type="InterPro" id="IPR034422">
    <property type="entry name" value="HydE/PylB-like"/>
</dbReference>
<keyword evidence="10" id="KW-0808">Transferase</keyword>
<dbReference type="InterPro" id="IPR058240">
    <property type="entry name" value="rSAM_sf"/>
</dbReference>
<keyword evidence="4 7" id="KW-0408">Iron</keyword>